<keyword evidence="2" id="KW-0418">Kinase</keyword>
<keyword evidence="4" id="KW-1185">Reference proteome</keyword>
<dbReference type="GO" id="GO:0016301">
    <property type="term" value="F:kinase activity"/>
    <property type="evidence" value="ECO:0007669"/>
    <property type="project" value="UniProtKB-UniRule"/>
</dbReference>
<dbReference type="Proteomes" id="UP000464262">
    <property type="component" value="Chromosome 1"/>
</dbReference>
<dbReference type="InterPro" id="IPR011009">
    <property type="entry name" value="Kinase-like_dom_sf"/>
</dbReference>
<keyword evidence="2 3" id="KW-0808">Transferase</keyword>
<dbReference type="PIRSF" id="PIRSF006221">
    <property type="entry name" value="Ketosamine-3-kinase"/>
    <property type="match status" value="1"/>
</dbReference>
<proteinExistence type="inferred from homology"/>
<evidence type="ECO:0000313" key="4">
    <source>
        <dbReference type="Proteomes" id="UP000464262"/>
    </source>
</evidence>
<dbReference type="PANTHER" id="PTHR12149:SF8">
    <property type="entry name" value="PROTEIN-RIBULOSAMINE 3-KINASE"/>
    <property type="match status" value="1"/>
</dbReference>
<gene>
    <name evidence="3" type="ORF">GT360_07490</name>
</gene>
<protein>
    <submittedName>
        <fullName evidence="3">Phosphotransferase</fullName>
    </submittedName>
</protein>
<evidence type="ECO:0000313" key="3">
    <source>
        <dbReference type="EMBL" id="QIA63370.1"/>
    </source>
</evidence>
<dbReference type="Gene3D" id="3.30.200.20">
    <property type="entry name" value="Phosphorylase Kinase, domain 1"/>
    <property type="match status" value="1"/>
</dbReference>
<evidence type="ECO:0000256" key="2">
    <source>
        <dbReference type="PIRNR" id="PIRNR006221"/>
    </source>
</evidence>
<dbReference type="EMBL" id="CP047475">
    <property type="protein sequence ID" value="QIA63370.1"/>
    <property type="molecule type" value="Genomic_DNA"/>
</dbReference>
<dbReference type="Pfam" id="PF03881">
    <property type="entry name" value="Fructosamin_kin"/>
    <property type="match status" value="1"/>
</dbReference>
<dbReference type="InterPro" id="IPR016477">
    <property type="entry name" value="Fructo-/Ketosamine-3-kinase"/>
</dbReference>
<sequence length="296" mass="34411">MWRAIEQAISEHFGTPFSIEEHEKLSGGDINQAYVISGEDQRYFVKVNDKAHLERFQLEAEQLNQLKLSNTVNTPQVITSGNSKQHAFLVLEYIVLKSLDKAGGSYEFGKQLAKLHRWGDQKEYGNDIDNFIGDTLQPNSWMKNWSRFFSEQRIGWQLQLLKEKGVHIVDIDDCIEEVHQRLLNHSPRPSLLHGDLWHGNVAQSVSGPVVYDPASYWGDRECDIAMTELFGAFDSDFYKGYEDEWPLDHQYQWRKPVYQLYHILNHLNLFGGQYLSQAESMIEKIMTEQTQEQLPM</sequence>
<dbReference type="SUPFAM" id="SSF56112">
    <property type="entry name" value="Protein kinase-like (PK-like)"/>
    <property type="match status" value="1"/>
</dbReference>
<dbReference type="RefSeq" id="WP_164648264.1">
    <property type="nucleotide sequence ID" value="NZ_CP047475.1"/>
</dbReference>
<dbReference type="Gene3D" id="3.90.1200.10">
    <property type="match status" value="1"/>
</dbReference>
<reference evidence="3 4" key="1">
    <citation type="submission" date="2020-01" db="EMBL/GenBank/DDBJ databases">
        <title>Whole genome and functional gene identification of agarase of Vibrio HN897.</title>
        <authorList>
            <person name="Liu Y."/>
            <person name="Zhao Z."/>
        </authorList>
    </citation>
    <scope>NUCLEOTIDE SEQUENCE [LARGE SCALE GENOMIC DNA]</scope>
    <source>
        <strain evidence="3 4">HN897</strain>
    </source>
</reference>
<accession>A0A7Z2T341</accession>
<dbReference type="AlphaFoldDB" id="A0A7Z2T341"/>
<organism evidence="3 4">
    <name type="scientific">Vibrio astriarenae</name>
    <dbReference type="NCBI Taxonomy" id="1481923"/>
    <lineage>
        <taxon>Bacteria</taxon>
        <taxon>Pseudomonadati</taxon>
        <taxon>Pseudomonadota</taxon>
        <taxon>Gammaproteobacteria</taxon>
        <taxon>Vibrionales</taxon>
        <taxon>Vibrionaceae</taxon>
        <taxon>Vibrio</taxon>
    </lineage>
</organism>
<name>A0A7Z2T341_9VIBR</name>
<dbReference type="PANTHER" id="PTHR12149">
    <property type="entry name" value="FRUCTOSAMINE 3 KINASE-RELATED PROTEIN"/>
    <property type="match status" value="1"/>
</dbReference>
<comment type="similarity">
    <text evidence="1 2">Belongs to the fructosamine kinase family.</text>
</comment>
<evidence type="ECO:0000256" key="1">
    <source>
        <dbReference type="ARBA" id="ARBA00009460"/>
    </source>
</evidence>
<dbReference type="KEGG" id="vas:GT360_07490"/>